<keyword evidence="3" id="KW-1185">Reference proteome</keyword>
<reference evidence="2" key="1">
    <citation type="submission" date="2025-08" db="UniProtKB">
        <authorList>
            <consortium name="Ensembl"/>
        </authorList>
    </citation>
    <scope>IDENTIFICATION</scope>
</reference>
<dbReference type="AlphaFoldDB" id="A0A8C5JCZ6"/>
<evidence type="ECO:0000256" key="1">
    <source>
        <dbReference type="SAM" id="MobiDB-lite"/>
    </source>
</evidence>
<evidence type="ECO:0000313" key="2">
    <source>
        <dbReference type="Ensembl" id="ENSJHYP00000017794.1"/>
    </source>
</evidence>
<proteinExistence type="predicted"/>
<sequence>MANAARHRAMPPALPVPRPPDPAALEAPGAAQRLLRPRPSEPGPERGLRTHPRAGAEPLLGPGILYPPAAAVPVTPATSQCVLGCPFDWVGHKGVCYYFSRDCSTWEQGQERCSELNFCCLESLSLWGWHSPFSSQVEGSFQAKRISEAVLTCRPWVPSGHPSKRKNDFWTLREPSHLLTGEIRNGEGDSSSAGCCPSPLDRRGSSTFHQPLLPQDMKSLRRQGHLRAIRSHLREENAINLTMVSATKMRNFSSEFPIPFPTKPSWC</sequence>
<accession>A0A8C5JCZ6</accession>
<dbReference type="SUPFAM" id="SSF56436">
    <property type="entry name" value="C-type lectin-like"/>
    <property type="match status" value="1"/>
</dbReference>
<dbReference type="InterPro" id="IPR016186">
    <property type="entry name" value="C-type_lectin-like/link_sf"/>
</dbReference>
<organism evidence="2 3">
    <name type="scientific">Junco hyemalis</name>
    <name type="common">Dark-eyed junco</name>
    <dbReference type="NCBI Taxonomy" id="40217"/>
    <lineage>
        <taxon>Eukaryota</taxon>
        <taxon>Metazoa</taxon>
        <taxon>Chordata</taxon>
        <taxon>Craniata</taxon>
        <taxon>Vertebrata</taxon>
        <taxon>Euteleostomi</taxon>
        <taxon>Archelosauria</taxon>
        <taxon>Archosauria</taxon>
        <taxon>Dinosauria</taxon>
        <taxon>Saurischia</taxon>
        <taxon>Theropoda</taxon>
        <taxon>Coelurosauria</taxon>
        <taxon>Aves</taxon>
        <taxon>Neognathae</taxon>
        <taxon>Neoaves</taxon>
        <taxon>Telluraves</taxon>
        <taxon>Australaves</taxon>
        <taxon>Passeriformes</taxon>
        <taxon>Passerellidae</taxon>
        <taxon>Junco</taxon>
    </lineage>
</organism>
<protein>
    <submittedName>
        <fullName evidence="2">Uncharacterized protein</fullName>
    </submittedName>
</protein>
<dbReference type="InterPro" id="IPR016187">
    <property type="entry name" value="CTDL_fold"/>
</dbReference>
<dbReference type="Ensembl" id="ENSJHYT00000021497.1">
    <property type="protein sequence ID" value="ENSJHYP00000017794.1"/>
    <property type="gene ID" value="ENSJHYG00000013591.1"/>
</dbReference>
<evidence type="ECO:0000313" key="3">
    <source>
        <dbReference type="Proteomes" id="UP000694408"/>
    </source>
</evidence>
<name>A0A8C5JCZ6_JUNHY</name>
<feature type="compositionally biased region" description="Pro residues" evidence="1">
    <location>
        <begin position="12"/>
        <end position="22"/>
    </location>
</feature>
<feature type="region of interest" description="Disordered" evidence="1">
    <location>
        <begin position="1"/>
        <end position="54"/>
    </location>
</feature>
<reference evidence="2" key="2">
    <citation type="submission" date="2025-09" db="UniProtKB">
        <authorList>
            <consortium name="Ensembl"/>
        </authorList>
    </citation>
    <scope>IDENTIFICATION</scope>
</reference>
<dbReference type="Gene3D" id="3.10.100.10">
    <property type="entry name" value="Mannose-Binding Protein A, subunit A"/>
    <property type="match status" value="1"/>
</dbReference>
<dbReference type="Proteomes" id="UP000694408">
    <property type="component" value="Unplaced"/>
</dbReference>